<reference evidence="3 4" key="1">
    <citation type="submission" date="2021-03" db="EMBL/GenBank/DDBJ databases">
        <title>Fibrella sp. HMF5036 genome sequencing and assembly.</title>
        <authorList>
            <person name="Kang H."/>
            <person name="Kim H."/>
            <person name="Bae S."/>
            <person name="Joh K."/>
        </authorList>
    </citation>
    <scope>NUCLEOTIDE SEQUENCE [LARGE SCALE GENOMIC DNA]</scope>
    <source>
        <strain evidence="3 4">HMF5036</strain>
    </source>
</reference>
<proteinExistence type="predicted"/>
<evidence type="ECO:0000256" key="1">
    <source>
        <dbReference type="SAM" id="SignalP"/>
    </source>
</evidence>
<dbReference type="InterPro" id="IPR011871">
    <property type="entry name" value="Fib_succ_major"/>
</dbReference>
<comment type="caution">
    <text evidence="3">The sequence shown here is derived from an EMBL/GenBank/DDBJ whole genome shotgun (WGS) entry which is preliminary data.</text>
</comment>
<organism evidence="3 4">
    <name type="scientific">Fibrella aquatilis</name>
    <dbReference type="NCBI Taxonomy" id="2817059"/>
    <lineage>
        <taxon>Bacteria</taxon>
        <taxon>Pseudomonadati</taxon>
        <taxon>Bacteroidota</taxon>
        <taxon>Cytophagia</taxon>
        <taxon>Cytophagales</taxon>
        <taxon>Spirosomataceae</taxon>
        <taxon>Fibrella</taxon>
    </lineage>
</organism>
<dbReference type="AlphaFoldDB" id="A0A939G526"/>
<dbReference type="Proteomes" id="UP000664795">
    <property type="component" value="Unassembled WGS sequence"/>
</dbReference>
<protein>
    <recommendedName>
        <fullName evidence="2">Fibrobacter succinogenes major paralogous domain-containing protein</fullName>
    </recommendedName>
</protein>
<evidence type="ECO:0000259" key="2">
    <source>
        <dbReference type="Pfam" id="PF09603"/>
    </source>
</evidence>
<sequence>MKSLRIYFILSYFILLLAAATSCRKDPANQPLPQPASVVIADKTYPIIAIGNQVWTAANYAGPGGVGYRSGSEKPEYGRYYTFIEAKAVPLPSGWRLPTTADYLALAQQQGVVVTNFEAKGQQAIRNLMSTSHWRTLAGTNTSGFNAYPAGYVSGTIQPQDGDLAEFWTMEGNTLSIQENAAGNTHILRFYQNSNSPDDRFNLRFVRDK</sequence>
<dbReference type="EMBL" id="JAFMYU010000013">
    <property type="protein sequence ID" value="MBO0932517.1"/>
    <property type="molecule type" value="Genomic_DNA"/>
</dbReference>
<evidence type="ECO:0000313" key="3">
    <source>
        <dbReference type="EMBL" id="MBO0932517.1"/>
    </source>
</evidence>
<dbReference type="NCBIfam" id="TIGR02145">
    <property type="entry name" value="Fib_succ_major"/>
    <property type="match status" value="1"/>
</dbReference>
<keyword evidence="1" id="KW-0732">Signal</keyword>
<keyword evidence="4" id="KW-1185">Reference proteome</keyword>
<evidence type="ECO:0000313" key="4">
    <source>
        <dbReference type="Proteomes" id="UP000664795"/>
    </source>
</evidence>
<name>A0A939G526_9BACT</name>
<feature type="chain" id="PRO_5037897603" description="Fibrobacter succinogenes major paralogous domain-containing protein" evidence="1">
    <location>
        <begin position="26"/>
        <end position="209"/>
    </location>
</feature>
<dbReference type="PROSITE" id="PS51257">
    <property type="entry name" value="PROKAR_LIPOPROTEIN"/>
    <property type="match status" value="1"/>
</dbReference>
<accession>A0A939G526</accession>
<feature type="domain" description="Fibrobacter succinogenes major paralogous" evidence="2">
    <location>
        <begin position="49"/>
        <end position="207"/>
    </location>
</feature>
<feature type="signal peptide" evidence="1">
    <location>
        <begin position="1"/>
        <end position="25"/>
    </location>
</feature>
<gene>
    <name evidence="3" type="ORF">J2I48_16005</name>
</gene>
<dbReference type="Pfam" id="PF09603">
    <property type="entry name" value="Fib_succ_major"/>
    <property type="match status" value="1"/>
</dbReference>
<dbReference type="RefSeq" id="WP_207336483.1">
    <property type="nucleotide sequence ID" value="NZ_JAFMYU010000013.1"/>
</dbReference>